<evidence type="ECO:0000259" key="2">
    <source>
        <dbReference type="Pfam" id="PF04773"/>
    </source>
</evidence>
<accession>A0A4R0NK58</accession>
<dbReference type="PANTHER" id="PTHR30273:SF2">
    <property type="entry name" value="PROTEIN FECR"/>
    <property type="match status" value="1"/>
</dbReference>
<protein>
    <submittedName>
        <fullName evidence="4">FecR family protein</fullName>
    </submittedName>
</protein>
<dbReference type="Pfam" id="PF16344">
    <property type="entry name" value="FecR_C"/>
    <property type="match status" value="1"/>
</dbReference>
<feature type="domain" description="Protein FecR C-terminal" evidence="3">
    <location>
        <begin position="257"/>
        <end position="324"/>
    </location>
</feature>
<dbReference type="Gene3D" id="3.55.50.30">
    <property type="match status" value="1"/>
</dbReference>
<evidence type="ECO:0000256" key="1">
    <source>
        <dbReference type="SAM" id="Phobius"/>
    </source>
</evidence>
<name>A0A4R0NK58_9SPHI</name>
<gene>
    <name evidence="4" type="ORF">EZ437_10200</name>
</gene>
<feature type="domain" description="FecR protein" evidence="2">
    <location>
        <begin position="121"/>
        <end position="213"/>
    </location>
</feature>
<proteinExistence type="predicted"/>
<keyword evidence="5" id="KW-1185">Reference proteome</keyword>
<organism evidence="4 5">
    <name type="scientific">Pedobacter psychroterrae</name>
    <dbReference type="NCBI Taxonomy" id="2530453"/>
    <lineage>
        <taxon>Bacteria</taxon>
        <taxon>Pseudomonadati</taxon>
        <taxon>Bacteroidota</taxon>
        <taxon>Sphingobacteriia</taxon>
        <taxon>Sphingobacteriales</taxon>
        <taxon>Sphingobacteriaceae</taxon>
        <taxon>Pedobacter</taxon>
    </lineage>
</organism>
<feature type="transmembrane region" description="Helical" evidence="1">
    <location>
        <begin position="82"/>
        <end position="103"/>
    </location>
</feature>
<dbReference type="Pfam" id="PF04773">
    <property type="entry name" value="FecR"/>
    <property type="match status" value="1"/>
</dbReference>
<reference evidence="4 5" key="1">
    <citation type="submission" date="2019-02" db="EMBL/GenBank/DDBJ databases">
        <title>Pedobacter sp. RP-1-14 sp. nov., isolated from Arctic soil.</title>
        <authorList>
            <person name="Dahal R.H."/>
        </authorList>
    </citation>
    <scope>NUCLEOTIDE SEQUENCE [LARGE SCALE GENOMIC DNA]</scope>
    <source>
        <strain evidence="4 5">RP-1-14</strain>
    </source>
</reference>
<sequence length="336" mass="37466">MEDKIWNCIIKRLTGSETEASEQALNSWMEEDASHAQQYREACSLWSLTGEVRHIQSDTRVLELIKDRKAPASEKVAGIRAIWKYGIAASLIVLFSVAAIFQYRNGNFKQDQVKEWVVKKAGPGKMILVEMPDGSKIWLNADSEIRFLKSFSQEKTRSVILNGEAYFDVSHDAAHPFVVKSAELTTTVYGTSFNVRAYSNEEETSVTVNSGKVGVTSGKEGGNARMLLPQDKLTYGDGKFTKTTVLAEADGWTRGDLVFDQTPLDEVFETISRKYNVKIAEAKTLRYQDCRLTARFRNQSLVAVLKTLKLAMNINSKQTGTTIYLEGGAVCSSNTK</sequence>
<dbReference type="InterPro" id="IPR012373">
    <property type="entry name" value="Ferrdict_sens_TM"/>
</dbReference>
<dbReference type="Proteomes" id="UP000293347">
    <property type="component" value="Unassembled WGS sequence"/>
</dbReference>
<dbReference type="EMBL" id="SJSL01000002">
    <property type="protein sequence ID" value="TCD01130.1"/>
    <property type="molecule type" value="Genomic_DNA"/>
</dbReference>
<dbReference type="AlphaFoldDB" id="A0A4R0NK58"/>
<dbReference type="Gene3D" id="2.60.120.1440">
    <property type="match status" value="1"/>
</dbReference>
<keyword evidence="1" id="KW-0812">Transmembrane</keyword>
<dbReference type="PANTHER" id="PTHR30273">
    <property type="entry name" value="PERIPLASMIC SIGNAL SENSOR AND SIGMA FACTOR ACTIVATOR FECR-RELATED"/>
    <property type="match status" value="1"/>
</dbReference>
<dbReference type="GO" id="GO:0016989">
    <property type="term" value="F:sigma factor antagonist activity"/>
    <property type="evidence" value="ECO:0007669"/>
    <property type="project" value="TreeGrafter"/>
</dbReference>
<keyword evidence="1" id="KW-1133">Transmembrane helix</keyword>
<keyword evidence="1" id="KW-0472">Membrane</keyword>
<dbReference type="InterPro" id="IPR032508">
    <property type="entry name" value="FecR_C"/>
</dbReference>
<dbReference type="InterPro" id="IPR006860">
    <property type="entry name" value="FecR"/>
</dbReference>
<evidence type="ECO:0000313" key="5">
    <source>
        <dbReference type="Proteomes" id="UP000293347"/>
    </source>
</evidence>
<comment type="caution">
    <text evidence="4">The sequence shown here is derived from an EMBL/GenBank/DDBJ whole genome shotgun (WGS) entry which is preliminary data.</text>
</comment>
<evidence type="ECO:0000313" key="4">
    <source>
        <dbReference type="EMBL" id="TCD01130.1"/>
    </source>
</evidence>
<dbReference type="OrthoDB" id="1452822at2"/>
<dbReference type="RefSeq" id="WP_131595823.1">
    <property type="nucleotide sequence ID" value="NZ_SJSL01000002.1"/>
</dbReference>
<dbReference type="PIRSF" id="PIRSF018266">
    <property type="entry name" value="FecR"/>
    <property type="match status" value="1"/>
</dbReference>
<evidence type="ECO:0000259" key="3">
    <source>
        <dbReference type="Pfam" id="PF16344"/>
    </source>
</evidence>